<evidence type="ECO:0000256" key="4">
    <source>
        <dbReference type="ARBA" id="ARBA00022723"/>
    </source>
</evidence>
<feature type="domain" description="Peptidase M13 C-terminal" evidence="9">
    <location>
        <begin position="554"/>
        <end position="773"/>
    </location>
</feature>
<dbReference type="STRING" id="6265.A0A0B2VHN9"/>
<evidence type="ECO:0000256" key="1">
    <source>
        <dbReference type="ARBA" id="ARBA00001947"/>
    </source>
</evidence>
<keyword evidence="8" id="KW-0812">Transmembrane</keyword>
<evidence type="ECO:0000313" key="11">
    <source>
        <dbReference type="EMBL" id="KHN80505.1"/>
    </source>
</evidence>
<comment type="similarity">
    <text evidence="2">Belongs to the peptidase M13 family.</text>
</comment>
<dbReference type="GO" id="GO:0016485">
    <property type="term" value="P:protein processing"/>
    <property type="evidence" value="ECO:0007669"/>
    <property type="project" value="TreeGrafter"/>
</dbReference>
<dbReference type="PANTHER" id="PTHR11733:SF188">
    <property type="entry name" value="NEPRILYSIN"/>
    <property type="match status" value="1"/>
</dbReference>
<feature type="domain" description="Peptidase M13 N-terminal" evidence="10">
    <location>
        <begin position="84"/>
        <end position="490"/>
    </location>
</feature>
<dbReference type="InterPro" id="IPR042089">
    <property type="entry name" value="Peptidase_M13_dom_2"/>
</dbReference>
<name>A0A0B2VHN9_TOXCA</name>
<dbReference type="GO" id="GO:0004222">
    <property type="term" value="F:metalloendopeptidase activity"/>
    <property type="evidence" value="ECO:0007669"/>
    <property type="project" value="InterPro"/>
</dbReference>
<proteinExistence type="inferred from homology"/>
<feature type="transmembrane region" description="Helical" evidence="8">
    <location>
        <begin position="12"/>
        <end position="34"/>
    </location>
</feature>
<evidence type="ECO:0000313" key="12">
    <source>
        <dbReference type="Proteomes" id="UP000031036"/>
    </source>
</evidence>
<dbReference type="EMBL" id="JPKZ01001737">
    <property type="protein sequence ID" value="KHN80505.1"/>
    <property type="molecule type" value="Genomic_DNA"/>
</dbReference>
<dbReference type="Pfam" id="PF01431">
    <property type="entry name" value="Peptidase_M13"/>
    <property type="match status" value="1"/>
</dbReference>
<keyword evidence="8" id="KW-1133">Transmembrane helix</keyword>
<evidence type="ECO:0000256" key="7">
    <source>
        <dbReference type="ARBA" id="ARBA00023049"/>
    </source>
</evidence>
<dbReference type="PROSITE" id="PS51885">
    <property type="entry name" value="NEPRILYSIN"/>
    <property type="match status" value="1"/>
</dbReference>
<protein>
    <submittedName>
        <fullName evidence="11">Neprilysin-2</fullName>
    </submittedName>
</protein>
<evidence type="ECO:0000256" key="5">
    <source>
        <dbReference type="ARBA" id="ARBA00022801"/>
    </source>
</evidence>
<keyword evidence="3" id="KW-0645">Protease</keyword>
<evidence type="ECO:0000256" key="2">
    <source>
        <dbReference type="ARBA" id="ARBA00007357"/>
    </source>
</evidence>
<evidence type="ECO:0000259" key="9">
    <source>
        <dbReference type="Pfam" id="PF01431"/>
    </source>
</evidence>
<evidence type="ECO:0000256" key="3">
    <source>
        <dbReference type="ARBA" id="ARBA00022670"/>
    </source>
</evidence>
<comment type="cofactor">
    <cofactor evidence="1">
        <name>Zn(2+)</name>
        <dbReference type="ChEBI" id="CHEBI:29105"/>
    </cofactor>
</comment>
<dbReference type="PANTHER" id="PTHR11733">
    <property type="entry name" value="ZINC METALLOPROTEASE FAMILY M13 NEPRILYSIN-RELATED"/>
    <property type="match status" value="1"/>
</dbReference>
<keyword evidence="8" id="KW-0472">Membrane</keyword>
<keyword evidence="7" id="KW-0482">Metalloprotease</keyword>
<gene>
    <name evidence="11" type="primary">nep-2</name>
    <name evidence="11" type="ORF">Tcan_15346</name>
</gene>
<keyword evidence="5" id="KW-0378">Hydrolase</keyword>
<dbReference type="Gene3D" id="1.10.1380.10">
    <property type="entry name" value="Neutral endopeptidase , domain2"/>
    <property type="match status" value="1"/>
</dbReference>
<dbReference type="AlphaFoldDB" id="A0A0B2VHN9"/>
<dbReference type="OrthoDB" id="6475849at2759"/>
<dbReference type="Proteomes" id="UP000031036">
    <property type="component" value="Unassembled WGS sequence"/>
</dbReference>
<keyword evidence="4" id="KW-0479">Metal-binding</keyword>
<evidence type="ECO:0000256" key="6">
    <source>
        <dbReference type="ARBA" id="ARBA00022833"/>
    </source>
</evidence>
<dbReference type="Gene3D" id="3.40.390.10">
    <property type="entry name" value="Collagenase (Catalytic Domain)"/>
    <property type="match status" value="1"/>
</dbReference>
<comment type="caution">
    <text evidence="11">The sequence shown here is derived from an EMBL/GenBank/DDBJ whole genome shotgun (WGS) entry which is preliminary data.</text>
</comment>
<organism evidence="11 12">
    <name type="scientific">Toxocara canis</name>
    <name type="common">Canine roundworm</name>
    <dbReference type="NCBI Taxonomy" id="6265"/>
    <lineage>
        <taxon>Eukaryota</taxon>
        <taxon>Metazoa</taxon>
        <taxon>Ecdysozoa</taxon>
        <taxon>Nematoda</taxon>
        <taxon>Chromadorea</taxon>
        <taxon>Rhabditida</taxon>
        <taxon>Spirurina</taxon>
        <taxon>Ascaridomorpha</taxon>
        <taxon>Ascaridoidea</taxon>
        <taxon>Toxocaridae</taxon>
        <taxon>Toxocara</taxon>
    </lineage>
</organism>
<dbReference type="SUPFAM" id="SSF55486">
    <property type="entry name" value="Metalloproteases ('zincins'), catalytic domain"/>
    <property type="match status" value="1"/>
</dbReference>
<reference evidence="11 12" key="1">
    <citation type="submission" date="2014-11" db="EMBL/GenBank/DDBJ databases">
        <title>Genetic blueprint of the zoonotic pathogen Toxocara canis.</title>
        <authorList>
            <person name="Zhu X.-Q."/>
            <person name="Korhonen P.K."/>
            <person name="Cai H."/>
            <person name="Young N.D."/>
            <person name="Nejsum P."/>
            <person name="von Samson-Himmelstjerna G."/>
            <person name="Boag P.R."/>
            <person name="Tan P."/>
            <person name="Li Q."/>
            <person name="Min J."/>
            <person name="Yang Y."/>
            <person name="Wang X."/>
            <person name="Fang X."/>
            <person name="Hall R.S."/>
            <person name="Hofmann A."/>
            <person name="Sternberg P.W."/>
            <person name="Jex A.R."/>
            <person name="Gasser R.B."/>
        </authorList>
    </citation>
    <scope>NUCLEOTIDE SEQUENCE [LARGE SCALE GENOMIC DNA]</scope>
    <source>
        <strain evidence="11">PN_DK_2014</strain>
    </source>
</reference>
<dbReference type="CDD" id="cd08662">
    <property type="entry name" value="M13"/>
    <property type="match status" value="1"/>
</dbReference>
<keyword evidence="12" id="KW-1185">Reference proteome</keyword>
<accession>A0A0B2VHN9</accession>
<dbReference type="InterPro" id="IPR008753">
    <property type="entry name" value="Peptidase_M13_N"/>
</dbReference>
<dbReference type="GO" id="GO:0005886">
    <property type="term" value="C:plasma membrane"/>
    <property type="evidence" value="ECO:0007669"/>
    <property type="project" value="TreeGrafter"/>
</dbReference>
<dbReference type="InterPro" id="IPR000718">
    <property type="entry name" value="Peptidase_M13"/>
</dbReference>
<dbReference type="GO" id="GO:0046872">
    <property type="term" value="F:metal ion binding"/>
    <property type="evidence" value="ECO:0007669"/>
    <property type="project" value="UniProtKB-KW"/>
</dbReference>
<dbReference type="OMA" id="GYSWCMK"/>
<dbReference type="InterPro" id="IPR018497">
    <property type="entry name" value="Peptidase_M13_C"/>
</dbReference>
<evidence type="ECO:0000259" key="10">
    <source>
        <dbReference type="Pfam" id="PF05649"/>
    </source>
</evidence>
<keyword evidence="6" id="KW-0862">Zinc</keyword>
<dbReference type="PRINTS" id="PR00786">
    <property type="entry name" value="NEPRILYSIN"/>
</dbReference>
<evidence type="ECO:0000256" key="8">
    <source>
        <dbReference type="SAM" id="Phobius"/>
    </source>
</evidence>
<sequence length="778" mass="87329">MADATGAISKIVLVCVLVAVALGIASLVLNILILKKENENQQESVATTSRPTFAPTPQPTISNSPGFKAAADILLKGLDFNFDPCKDFYMFTCNKFLASNPLPSGVSRIGTYAQTQREVNTAIAIALNTTANLASNTEKIMQKVFTSCMTLPSAGKSARVLEAMVATFKGFPMLDPNWQESTLTDADFWKGIGTLELHYGMASLLQSYVSVDFQNISRNALFIEQLPLLMARDYYVKPQFIDYLDSYLNSLIDTIRQFKTDIQSTVADETIVQEATEAAQLELSLALASVPRDLLRNYEQQYNPYTLAELRSAYPSIGWDAYFGAILEGATPSKDEYIVQQPSYLGTLNTILAGKQFSKRTFVNFIMMRFIENNLDFLGDGKNQYSELFTIIRDGQGNQNKRQRVAAWEDQAYSCISLTEDLMPYGNGYVYLKGIDSTLRDNVRKDVAKQTEYVIEEFLDMIATLPWLTTASFDAARKKAQGLIKNYGWPDWFDFNNAASVDTYHVHYNSILNMNDWWDIMNALQYASQLTENFGTLEKPPDRYNFLQSPAAVNAWYQPERNSITIPFAELNPPYYRYDFPQAYNYGGGGGTVGHELTHGYDDEGVQFGPTGELHPCQWNHCGWMDKNSTSGFINMAQCVVSQYSEQCCPLKTGNVHCASGERTQGENIADVGGQLAAYKAYRRYIKVDRNGVEEDRLPGLEQFTPNQIFWITYGYSWCINMSPSYLTRLLLTNPHAPGVCRVNQVMQDLPEFGQDFNCPSGSPMYPPSAERCHVWSG</sequence>
<dbReference type="InterPro" id="IPR024079">
    <property type="entry name" value="MetalloPept_cat_dom_sf"/>
</dbReference>
<dbReference type="Pfam" id="PF05649">
    <property type="entry name" value="Peptidase_M13_N"/>
    <property type="match status" value="1"/>
</dbReference>